<keyword evidence="5 6" id="KW-0472">Membrane</keyword>
<accession>A0A916QFN2</accession>
<dbReference type="Proteomes" id="UP000654993">
    <property type="component" value="Unassembled WGS sequence"/>
</dbReference>
<dbReference type="GO" id="GO:0005886">
    <property type="term" value="C:plasma membrane"/>
    <property type="evidence" value="ECO:0007669"/>
    <property type="project" value="UniProtKB-SubCell"/>
</dbReference>
<dbReference type="GO" id="GO:0022857">
    <property type="term" value="F:transmembrane transporter activity"/>
    <property type="evidence" value="ECO:0007669"/>
    <property type="project" value="InterPro"/>
</dbReference>
<feature type="transmembrane region" description="Helical" evidence="6">
    <location>
        <begin position="321"/>
        <end position="343"/>
    </location>
</feature>
<dbReference type="PROSITE" id="PS50850">
    <property type="entry name" value="MFS"/>
    <property type="match status" value="1"/>
</dbReference>
<organism evidence="8 9">
    <name type="scientific">Insulibacter thermoxylanivorax</name>
    <dbReference type="NCBI Taxonomy" id="2749268"/>
    <lineage>
        <taxon>Bacteria</taxon>
        <taxon>Bacillati</taxon>
        <taxon>Bacillota</taxon>
        <taxon>Bacilli</taxon>
        <taxon>Bacillales</taxon>
        <taxon>Paenibacillaceae</taxon>
        <taxon>Insulibacter</taxon>
    </lineage>
</organism>
<evidence type="ECO:0000313" key="9">
    <source>
        <dbReference type="Proteomes" id="UP000654993"/>
    </source>
</evidence>
<dbReference type="CDD" id="cd17325">
    <property type="entry name" value="MFS_MdtG_SLC18_like"/>
    <property type="match status" value="1"/>
</dbReference>
<feature type="transmembrane region" description="Helical" evidence="6">
    <location>
        <begin position="297"/>
        <end position="315"/>
    </location>
</feature>
<dbReference type="Gene3D" id="1.20.1250.20">
    <property type="entry name" value="MFS general substrate transporter like domains"/>
    <property type="match status" value="2"/>
</dbReference>
<reference evidence="8" key="2">
    <citation type="journal article" date="2021" name="Data Brief">
        <title>Draft genome sequence data of the facultative, thermophilic, xylanolytic bacterium Paenibacillus sp. strain DA-C8.</title>
        <authorList>
            <person name="Chhe C."/>
            <person name="Uke A."/>
            <person name="Baramee S."/>
            <person name="Ungkulpasvich U."/>
            <person name="Tachaapaikoon C."/>
            <person name="Pason P."/>
            <person name="Waeonukul R."/>
            <person name="Ratanakhanokchai K."/>
            <person name="Kosugi A."/>
        </authorList>
    </citation>
    <scope>NUCLEOTIDE SEQUENCE</scope>
    <source>
        <strain evidence="8">DA-C8</strain>
    </source>
</reference>
<feature type="transmembrane region" description="Helical" evidence="6">
    <location>
        <begin position="12"/>
        <end position="34"/>
    </location>
</feature>
<feature type="transmembrane region" description="Helical" evidence="6">
    <location>
        <begin position="170"/>
        <end position="191"/>
    </location>
</feature>
<keyword evidence="9" id="KW-1185">Reference proteome</keyword>
<keyword evidence="3 6" id="KW-0812">Transmembrane</keyword>
<evidence type="ECO:0000313" key="8">
    <source>
        <dbReference type="EMBL" id="GFR37557.1"/>
    </source>
</evidence>
<dbReference type="PANTHER" id="PTHR23518">
    <property type="entry name" value="C-METHYLTRANSFERASE"/>
    <property type="match status" value="1"/>
</dbReference>
<feature type="transmembrane region" description="Helical" evidence="6">
    <location>
        <begin position="143"/>
        <end position="164"/>
    </location>
</feature>
<dbReference type="Pfam" id="PF07690">
    <property type="entry name" value="MFS_1"/>
    <property type="match status" value="2"/>
</dbReference>
<dbReference type="InterPro" id="IPR036259">
    <property type="entry name" value="MFS_trans_sf"/>
</dbReference>
<evidence type="ECO:0000256" key="2">
    <source>
        <dbReference type="ARBA" id="ARBA00022448"/>
    </source>
</evidence>
<evidence type="ECO:0000259" key="7">
    <source>
        <dbReference type="PROSITE" id="PS50850"/>
    </source>
</evidence>
<comment type="caution">
    <text evidence="8">The sequence shown here is derived from an EMBL/GenBank/DDBJ whole genome shotgun (WGS) entry which is preliminary data.</text>
</comment>
<dbReference type="EMBL" id="BMAQ01000005">
    <property type="protein sequence ID" value="GFR37557.1"/>
    <property type="molecule type" value="Genomic_DNA"/>
</dbReference>
<dbReference type="SUPFAM" id="SSF103473">
    <property type="entry name" value="MFS general substrate transporter"/>
    <property type="match status" value="1"/>
</dbReference>
<feature type="domain" description="Major facilitator superfamily (MFS) profile" evidence="7">
    <location>
        <begin position="16"/>
        <end position="410"/>
    </location>
</feature>
<dbReference type="InterPro" id="IPR011701">
    <property type="entry name" value="MFS"/>
</dbReference>
<feature type="transmembrane region" description="Helical" evidence="6">
    <location>
        <begin position="106"/>
        <end position="131"/>
    </location>
</feature>
<comment type="subcellular location">
    <subcellularLocation>
        <location evidence="1">Cell membrane</location>
        <topology evidence="1">Multi-pass membrane protein</topology>
    </subcellularLocation>
</comment>
<evidence type="ECO:0000256" key="1">
    <source>
        <dbReference type="ARBA" id="ARBA00004651"/>
    </source>
</evidence>
<sequence>MATEAKEQRRLFTPFIIRMLLVLFFVEFVKGALIVTILPVYMNIVLGLSAYTVGWTLALQYAGDNLFRTPMGYVIDRIGYRIGILGGVAVAGVSVWIMAYGKSSGWMLLAATLLGIGTSPLWPSVIAGATAEAGEQARGKVMSVVYVAWLSGTGLGPVVINLLIRGNDYLPTFWFLLGLLAFVLAIALFLPDHAAKGGPGRHEYALRTKSDSPLLQRASVYIRNVLSSIHVSPLFYPALFLQNIAIGLLAPVLTLYAKEILHLSNVMYSLLLIFGGGITILLLYPVGLLVDRWGTRWLLHIGFLLSSAAIVFFTSARSMPLLLGTSGLIGVSYALIIPAWNAYIAALVPEDKRAFVWGFFLTIEGGGMVAGSILSGRLWDTFGPQAPFFVSGGVMVVIFVLHLFISNKQPVMVR</sequence>
<feature type="transmembrane region" description="Helical" evidence="6">
    <location>
        <begin position="80"/>
        <end position="100"/>
    </location>
</feature>
<name>A0A916QFN2_9BACL</name>
<feature type="transmembrane region" description="Helical" evidence="6">
    <location>
        <begin position="268"/>
        <end position="290"/>
    </location>
</feature>
<dbReference type="RefSeq" id="WP_242457430.1">
    <property type="nucleotide sequence ID" value="NZ_BMAQ01000005.1"/>
</dbReference>
<feature type="transmembrane region" description="Helical" evidence="6">
    <location>
        <begin position="234"/>
        <end position="256"/>
    </location>
</feature>
<feature type="transmembrane region" description="Helical" evidence="6">
    <location>
        <begin position="355"/>
        <end position="374"/>
    </location>
</feature>
<feature type="transmembrane region" description="Helical" evidence="6">
    <location>
        <begin position="40"/>
        <end position="59"/>
    </location>
</feature>
<feature type="transmembrane region" description="Helical" evidence="6">
    <location>
        <begin position="386"/>
        <end position="405"/>
    </location>
</feature>
<dbReference type="PANTHER" id="PTHR23518:SF2">
    <property type="entry name" value="MAJOR FACILITATOR SUPERFAMILY TRANSPORTER"/>
    <property type="match status" value="1"/>
</dbReference>
<gene>
    <name evidence="8" type="ORF">PRECH8_08530</name>
</gene>
<evidence type="ECO:0000256" key="3">
    <source>
        <dbReference type="ARBA" id="ARBA00022692"/>
    </source>
</evidence>
<dbReference type="InterPro" id="IPR020846">
    <property type="entry name" value="MFS_dom"/>
</dbReference>
<dbReference type="AlphaFoldDB" id="A0A916QFN2"/>
<reference evidence="8" key="1">
    <citation type="submission" date="2020-08" db="EMBL/GenBank/DDBJ databases">
        <authorList>
            <person name="Uke A."/>
            <person name="Chhe C."/>
            <person name="Baramee S."/>
            <person name="Kosugi A."/>
        </authorList>
    </citation>
    <scope>NUCLEOTIDE SEQUENCE</scope>
    <source>
        <strain evidence="8">DA-C8</strain>
    </source>
</reference>
<keyword evidence="4 6" id="KW-1133">Transmembrane helix</keyword>
<keyword evidence="2" id="KW-0813">Transport</keyword>
<evidence type="ECO:0000256" key="6">
    <source>
        <dbReference type="SAM" id="Phobius"/>
    </source>
</evidence>
<evidence type="ECO:0000256" key="5">
    <source>
        <dbReference type="ARBA" id="ARBA00023136"/>
    </source>
</evidence>
<evidence type="ECO:0000256" key="4">
    <source>
        <dbReference type="ARBA" id="ARBA00022989"/>
    </source>
</evidence>
<proteinExistence type="predicted"/>
<protein>
    <submittedName>
        <fullName evidence="8">MFS transporter</fullName>
    </submittedName>
</protein>